<name>A0A819Z6Q4_9BILA</name>
<dbReference type="PROSITE" id="PS50088">
    <property type="entry name" value="ANK_REPEAT"/>
    <property type="match status" value="1"/>
</dbReference>
<evidence type="ECO:0000313" key="5">
    <source>
        <dbReference type="EMBL" id="CAF1468108.1"/>
    </source>
</evidence>
<dbReference type="Proteomes" id="UP000663874">
    <property type="component" value="Unassembled WGS sequence"/>
</dbReference>
<dbReference type="AlphaFoldDB" id="A0A819Z6Q4"/>
<feature type="compositionally biased region" description="Polar residues" evidence="4">
    <location>
        <begin position="112"/>
        <end position="121"/>
    </location>
</feature>
<dbReference type="Pfam" id="PF12796">
    <property type="entry name" value="Ank_2"/>
    <property type="match status" value="1"/>
</dbReference>
<accession>A0A819Z6Q4</accession>
<dbReference type="InterPro" id="IPR002110">
    <property type="entry name" value="Ankyrin_rpt"/>
</dbReference>
<evidence type="ECO:0000313" key="8">
    <source>
        <dbReference type="Proteomes" id="UP000663874"/>
    </source>
</evidence>
<evidence type="ECO:0000256" key="2">
    <source>
        <dbReference type="ARBA" id="ARBA00023043"/>
    </source>
</evidence>
<dbReference type="OrthoDB" id="207120at2759"/>
<protein>
    <submittedName>
        <fullName evidence="7">Uncharacterized protein</fullName>
    </submittedName>
</protein>
<gene>
    <name evidence="7" type="ORF">FNK824_LOCUS34608</name>
    <name evidence="5" type="ORF">RFH988_LOCUS37433</name>
    <name evidence="6" type="ORF">SEV965_LOCUS37575</name>
</gene>
<dbReference type="InterPro" id="IPR036770">
    <property type="entry name" value="Ankyrin_rpt-contain_sf"/>
</dbReference>
<feature type="region of interest" description="Disordered" evidence="4">
    <location>
        <begin position="96"/>
        <end position="121"/>
    </location>
</feature>
<evidence type="ECO:0000256" key="1">
    <source>
        <dbReference type="ARBA" id="ARBA00022737"/>
    </source>
</evidence>
<comment type="caution">
    <text evidence="7">The sequence shown here is derived from an EMBL/GenBank/DDBJ whole genome shotgun (WGS) entry which is preliminary data.</text>
</comment>
<dbReference type="Proteomes" id="UP000663882">
    <property type="component" value="Unassembled WGS sequence"/>
</dbReference>
<feature type="non-terminal residue" evidence="7">
    <location>
        <position position="121"/>
    </location>
</feature>
<keyword evidence="1" id="KW-0677">Repeat</keyword>
<dbReference type="SMART" id="SM00248">
    <property type="entry name" value="ANK"/>
    <property type="match status" value="2"/>
</dbReference>
<evidence type="ECO:0000256" key="4">
    <source>
        <dbReference type="SAM" id="MobiDB-lite"/>
    </source>
</evidence>
<organism evidence="7 8">
    <name type="scientific">Rotaria sordida</name>
    <dbReference type="NCBI Taxonomy" id="392033"/>
    <lineage>
        <taxon>Eukaryota</taxon>
        <taxon>Metazoa</taxon>
        <taxon>Spiralia</taxon>
        <taxon>Gnathifera</taxon>
        <taxon>Rotifera</taxon>
        <taxon>Eurotatoria</taxon>
        <taxon>Bdelloidea</taxon>
        <taxon>Philodinida</taxon>
        <taxon>Philodinidae</taxon>
        <taxon>Rotaria</taxon>
    </lineage>
</organism>
<dbReference type="Proteomes" id="UP000663889">
    <property type="component" value="Unassembled WGS sequence"/>
</dbReference>
<dbReference type="PANTHER" id="PTHR24171">
    <property type="entry name" value="ANKYRIN REPEAT DOMAIN-CONTAINING PROTEIN 39-RELATED"/>
    <property type="match status" value="1"/>
</dbReference>
<proteinExistence type="predicted"/>
<reference evidence="7" key="1">
    <citation type="submission" date="2021-02" db="EMBL/GenBank/DDBJ databases">
        <authorList>
            <person name="Nowell W R."/>
        </authorList>
    </citation>
    <scope>NUCLEOTIDE SEQUENCE</scope>
</reference>
<evidence type="ECO:0000256" key="3">
    <source>
        <dbReference type="PROSITE-ProRule" id="PRU00023"/>
    </source>
</evidence>
<sequence length="121" mass="13606">MATQKTSHFYWACRNGDLDTVKKILPKLKLNDINRIESNGSTALHASSFYGHADIIRLLLQRGADTTVRNKYKKTAAEEASTDEIRAMFDSADKLAATNNSNDDDDELPQSELVQLYQNNK</sequence>
<evidence type="ECO:0000313" key="7">
    <source>
        <dbReference type="EMBL" id="CAF4169440.1"/>
    </source>
</evidence>
<feature type="repeat" description="ANK" evidence="3">
    <location>
        <begin position="39"/>
        <end position="71"/>
    </location>
</feature>
<dbReference type="EMBL" id="CAJNOO010007444">
    <property type="protein sequence ID" value="CAF1468108.1"/>
    <property type="molecule type" value="Genomic_DNA"/>
</dbReference>
<dbReference type="Gene3D" id="1.25.40.20">
    <property type="entry name" value="Ankyrin repeat-containing domain"/>
    <property type="match status" value="1"/>
</dbReference>
<keyword evidence="2 3" id="KW-0040">ANK repeat</keyword>
<dbReference type="EMBL" id="CAJOBE010013773">
    <property type="protein sequence ID" value="CAF4169440.1"/>
    <property type="molecule type" value="Genomic_DNA"/>
</dbReference>
<dbReference type="EMBL" id="CAJNOU010007905">
    <property type="protein sequence ID" value="CAF1531860.1"/>
    <property type="molecule type" value="Genomic_DNA"/>
</dbReference>
<dbReference type="PROSITE" id="PS50297">
    <property type="entry name" value="ANK_REP_REGION"/>
    <property type="match status" value="1"/>
</dbReference>
<evidence type="ECO:0000313" key="6">
    <source>
        <dbReference type="EMBL" id="CAF1531860.1"/>
    </source>
</evidence>
<dbReference type="SUPFAM" id="SSF48403">
    <property type="entry name" value="Ankyrin repeat"/>
    <property type="match status" value="1"/>
</dbReference>